<organism evidence="1 2">
    <name type="scientific">SAR86 cluster bacterium</name>
    <dbReference type="NCBI Taxonomy" id="2030880"/>
    <lineage>
        <taxon>Bacteria</taxon>
        <taxon>Pseudomonadati</taxon>
        <taxon>Pseudomonadota</taxon>
        <taxon>Gammaproteobacteria</taxon>
        <taxon>SAR86 cluster</taxon>
    </lineage>
</organism>
<protein>
    <submittedName>
        <fullName evidence="1">Uncharacterized protein</fullName>
    </submittedName>
</protein>
<name>A0A2A4MH78_9GAMM</name>
<comment type="caution">
    <text evidence="1">The sequence shown here is derived from an EMBL/GenBank/DDBJ whole genome shotgun (WGS) entry which is preliminary data.</text>
</comment>
<reference evidence="2" key="1">
    <citation type="submission" date="2017-08" db="EMBL/GenBank/DDBJ databases">
        <title>A dynamic microbial community with high functional redundancy inhabits the cold, oxic subseafloor aquifer.</title>
        <authorList>
            <person name="Tully B.J."/>
            <person name="Wheat C.G."/>
            <person name="Glazer B.T."/>
            <person name="Huber J.A."/>
        </authorList>
    </citation>
    <scope>NUCLEOTIDE SEQUENCE [LARGE SCALE GENOMIC DNA]</scope>
</reference>
<accession>A0A2A4MH78</accession>
<sequence>MNIYARSCVIPYLFSFSCFSILTLGFYAMPESAMATELVDSSLASSALEKPYGETQQAAVSPVRNYSEAQQRQHYEQLLEEFGQHKTLPEGFELQALIALSHYPELKTIKIRFIVDDVSIPLSSRPYWASLHRSGKKRTYLVVIDSHLSGNRDVLLLKNQPFNAQIGILGHELAHAVYYLERSLLGIIGDGLCQLSSCRIEFERDTDRRLITYGLGWQRLDHASFVRRRFAQELSLQDGTTESQPQQSITKSAYMDPAQLQAIMVMNPTYGIKASIER</sequence>
<dbReference type="Proteomes" id="UP000218172">
    <property type="component" value="Unassembled WGS sequence"/>
</dbReference>
<dbReference type="PROSITE" id="PS51257">
    <property type="entry name" value="PROKAR_LIPOPROTEIN"/>
    <property type="match status" value="1"/>
</dbReference>
<evidence type="ECO:0000313" key="1">
    <source>
        <dbReference type="EMBL" id="PCH58966.1"/>
    </source>
</evidence>
<proteinExistence type="predicted"/>
<dbReference type="AlphaFoldDB" id="A0A2A4MH78"/>
<gene>
    <name evidence="1" type="ORF">COC19_07960</name>
</gene>
<dbReference type="EMBL" id="NVQR01000144">
    <property type="protein sequence ID" value="PCH58966.1"/>
    <property type="molecule type" value="Genomic_DNA"/>
</dbReference>
<evidence type="ECO:0000313" key="2">
    <source>
        <dbReference type="Proteomes" id="UP000218172"/>
    </source>
</evidence>